<dbReference type="EMBL" id="VKLS01000345">
    <property type="protein sequence ID" value="TSB34574.1"/>
    <property type="molecule type" value="Genomic_DNA"/>
</dbReference>
<keyword evidence="1" id="KW-0596">Phosphopantetheine</keyword>
<sequence>MSTPYEKLADILVEELGQDRDDLSPSATFSEIGLDSLSLAELSVIAMDKTGVEIEDLTPESTLAEAAALLDAAASGADAGSAI</sequence>
<keyword evidence="2" id="KW-0597">Phosphoprotein</keyword>
<accession>A0A553YZI9</accession>
<dbReference type="InterPro" id="IPR036736">
    <property type="entry name" value="ACP-like_sf"/>
</dbReference>
<name>A0A553YZI9_9ACTN</name>
<evidence type="ECO:0000259" key="3">
    <source>
        <dbReference type="PROSITE" id="PS50075"/>
    </source>
</evidence>
<organism evidence="4 5">
    <name type="scientific">Streptomyces benahoarensis</name>
    <dbReference type="NCBI Taxonomy" id="2595054"/>
    <lineage>
        <taxon>Bacteria</taxon>
        <taxon>Bacillati</taxon>
        <taxon>Actinomycetota</taxon>
        <taxon>Actinomycetes</taxon>
        <taxon>Kitasatosporales</taxon>
        <taxon>Streptomycetaceae</taxon>
        <taxon>Streptomyces</taxon>
    </lineage>
</organism>
<dbReference type="OrthoDB" id="3192863at2"/>
<feature type="domain" description="Carrier" evidence="3">
    <location>
        <begin position="2"/>
        <end position="77"/>
    </location>
</feature>
<dbReference type="Gene3D" id="1.10.1200.10">
    <property type="entry name" value="ACP-like"/>
    <property type="match status" value="1"/>
</dbReference>
<dbReference type="Proteomes" id="UP000320888">
    <property type="component" value="Unassembled WGS sequence"/>
</dbReference>
<dbReference type="PROSITE" id="PS00012">
    <property type="entry name" value="PHOSPHOPANTETHEINE"/>
    <property type="match status" value="1"/>
</dbReference>
<gene>
    <name evidence="4" type="ORF">FNZ23_22125</name>
</gene>
<evidence type="ECO:0000256" key="1">
    <source>
        <dbReference type="ARBA" id="ARBA00022450"/>
    </source>
</evidence>
<dbReference type="InterPro" id="IPR009081">
    <property type="entry name" value="PP-bd_ACP"/>
</dbReference>
<protein>
    <submittedName>
        <fullName evidence="4">Acyl carrier protein</fullName>
    </submittedName>
</protein>
<dbReference type="AlphaFoldDB" id="A0A553YZI9"/>
<dbReference type="SUPFAM" id="SSF47336">
    <property type="entry name" value="ACP-like"/>
    <property type="match status" value="1"/>
</dbReference>
<dbReference type="RefSeq" id="WP_143941743.1">
    <property type="nucleotide sequence ID" value="NZ_VKLS01000345.1"/>
</dbReference>
<keyword evidence="5" id="KW-1185">Reference proteome</keyword>
<dbReference type="InterPro" id="IPR006162">
    <property type="entry name" value="Ppantetheine_attach_site"/>
</dbReference>
<evidence type="ECO:0000313" key="4">
    <source>
        <dbReference type="EMBL" id="TSB34574.1"/>
    </source>
</evidence>
<reference evidence="4 5" key="1">
    <citation type="submission" date="2019-07" db="EMBL/GenBank/DDBJ databases">
        <title>Draft genome for Streptomyces benahoarensis MZ03-48.</title>
        <authorList>
            <person name="Gonzalez-Pimentel J.L."/>
        </authorList>
    </citation>
    <scope>NUCLEOTIDE SEQUENCE [LARGE SCALE GENOMIC DNA]</scope>
    <source>
        <strain evidence="4 5">MZ03-48</strain>
    </source>
</reference>
<evidence type="ECO:0000313" key="5">
    <source>
        <dbReference type="Proteomes" id="UP000320888"/>
    </source>
</evidence>
<evidence type="ECO:0000256" key="2">
    <source>
        <dbReference type="ARBA" id="ARBA00022553"/>
    </source>
</evidence>
<dbReference type="Pfam" id="PF00550">
    <property type="entry name" value="PP-binding"/>
    <property type="match status" value="1"/>
</dbReference>
<dbReference type="PROSITE" id="PS50075">
    <property type="entry name" value="CARRIER"/>
    <property type="match status" value="1"/>
</dbReference>
<comment type="caution">
    <text evidence="4">The sequence shown here is derived from an EMBL/GenBank/DDBJ whole genome shotgun (WGS) entry which is preliminary data.</text>
</comment>
<proteinExistence type="predicted"/>